<dbReference type="InterPro" id="IPR002182">
    <property type="entry name" value="NB-ARC"/>
</dbReference>
<dbReference type="Gene3D" id="1.10.8.430">
    <property type="entry name" value="Helical domain of apoptotic protease-activating factors"/>
    <property type="match status" value="1"/>
</dbReference>
<sequence length="1030" mass="118221">MATQRPSSSTSKVSKKRKRDHSSSPDWKHEVFLSFYGKDTRKGFTSHLHDALKRKGILVFKDDETLKQGEYISEALQKAIQKSQYVIVILSANYASSKWCLMELAEIVEWEEKTKLITIIPIFYHVDPSDVRNQRGTFAKAFAAHEKAPKVILPEIEMWKKAFSKVGNITGEHIHDRCESTIIQKVCGRISNELNSRFSRHDYDKLVAIDSHVDEIPGGDDHCRRTAALGAKEESDGEREGEMMKLLDMESNDVRFVGIHGMGGVGKTTLARIIYDRVSNSNCRFEGSSFISCIREKSTTARDLASLQKELLSTIMQEKIHVWDHHQGIKVIRNMLRNKKVFIVLDDVDSEKQLMALWSHDWFGPGSRVIITCRDSHLLKTHGVNDIYKVEQLETTEALQLFSLSAFEQTHPRDNYKDLSMDFVNYAQGLPLALKVLGSFLFGRTIDAWTSERDKLKAIPNPEIMDVLQISFDGLQDLQKELFLDMACFYGGHEHIFSEMLLERFGHYRIDLDVLVEKSLLSKAYKGTLIMHDLLKELGREIVRRECPEEPGRRSRLFRVEDLYHVLKNDTGTDATKAIVVDFCPETKFRRLNGKALSKMRKLRCFKFHQSRTLKWHGKPLKYMPTNELRYLEWPGYHSKSLPSSFQPENLTVLRMPGSRIKQLWKGSMVLDNLKVFDLSYSENLIEIPDLTGVPNLERVYLEGCRSLCEVHPSIGSLKQLNELQLDKCTSLEKLPDLSNLECLTDLWAEETAITQIPSVNLMPKSIRRFHLQGCKSMRLKSRDPIFDIGSLVEYQKEGIYDYVEAAYIDFDSKGENILDMAGGVVSALDDDLKMIRGWSLGFHIPEWVQHKSNGSSVKIDLDANTNPKMGCAFFIVCDSDQFFSLHWEDASISSLYKGWITSRSEVRLKLEFETEEYCEEYDCLDCRLITPPLNVSFGKRVGFWVYIPAVLQLLDIRKVNRISFETGWHPYFSKSLEKVEVKECGLHLICPDDANSKFFNCITPFGHSGSSNSDFHRQFVGYMKKKEAL</sequence>
<feature type="region of interest" description="Disordered" evidence="4">
    <location>
        <begin position="1"/>
        <end position="25"/>
    </location>
</feature>
<dbReference type="GO" id="GO:0043531">
    <property type="term" value="F:ADP binding"/>
    <property type="evidence" value="ECO:0007669"/>
    <property type="project" value="InterPro"/>
</dbReference>
<name>A0A2I4FH78_JUGRE</name>
<evidence type="ECO:0000256" key="3">
    <source>
        <dbReference type="ARBA" id="ARBA00023027"/>
    </source>
</evidence>
<dbReference type="SUPFAM" id="SSF52540">
    <property type="entry name" value="P-loop containing nucleoside triphosphate hydrolases"/>
    <property type="match status" value="1"/>
</dbReference>
<dbReference type="GeneID" id="108998750"/>
<protein>
    <submittedName>
        <fullName evidence="7">Disease resistance protein RUN1-like</fullName>
    </submittedName>
</protein>
<dbReference type="SMART" id="SM00255">
    <property type="entry name" value="TIR"/>
    <property type="match status" value="1"/>
</dbReference>
<dbReference type="PRINTS" id="PR00364">
    <property type="entry name" value="DISEASERSIST"/>
</dbReference>
<evidence type="ECO:0000256" key="4">
    <source>
        <dbReference type="SAM" id="MobiDB-lite"/>
    </source>
</evidence>
<keyword evidence="1" id="KW-0433">Leucine-rich repeat</keyword>
<dbReference type="OrthoDB" id="6161812at2759"/>
<dbReference type="InterPro" id="IPR058192">
    <property type="entry name" value="WHD_ROQ1-like"/>
</dbReference>
<dbReference type="InParanoid" id="A0A2I4FH78"/>
<keyword evidence="6" id="KW-1185">Reference proteome</keyword>
<feature type="compositionally biased region" description="Low complexity" evidence="4">
    <location>
        <begin position="1"/>
        <end position="12"/>
    </location>
</feature>
<dbReference type="FunFam" id="3.40.50.10140:FF:000007">
    <property type="entry name" value="Disease resistance protein (TIR-NBS-LRR class)"/>
    <property type="match status" value="1"/>
</dbReference>
<dbReference type="SUPFAM" id="SSF52058">
    <property type="entry name" value="L domain-like"/>
    <property type="match status" value="1"/>
</dbReference>
<dbReference type="Gene3D" id="3.40.50.300">
    <property type="entry name" value="P-loop containing nucleotide triphosphate hydrolases"/>
    <property type="match status" value="1"/>
</dbReference>
<dbReference type="PANTHER" id="PTHR11017:SF559">
    <property type="entry name" value="DISEASE RESISTANCE PROTEIN CHL1"/>
    <property type="match status" value="1"/>
</dbReference>
<evidence type="ECO:0000256" key="1">
    <source>
        <dbReference type="ARBA" id="ARBA00022614"/>
    </source>
</evidence>
<dbReference type="GO" id="GO:0006952">
    <property type="term" value="P:defense response"/>
    <property type="evidence" value="ECO:0007669"/>
    <property type="project" value="InterPro"/>
</dbReference>
<dbReference type="InterPro" id="IPR042197">
    <property type="entry name" value="Apaf_helical"/>
</dbReference>
<dbReference type="InterPro" id="IPR027417">
    <property type="entry name" value="P-loop_NTPase"/>
</dbReference>
<organism evidence="6 7">
    <name type="scientific">Juglans regia</name>
    <name type="common">English walnut</name>
    <dbReference type="NCBI Taxonomy" id="51240"/>
    <lineage>
        <taxon>Eukaryota</taxon>
        <taxon>Viridiplantae</taxon>
        <taxon>Streptophyta</taxon>
        <taxon>Embryophyta</taxon>
        <taxon>Tracheophyta</taxon>
        <taxon>Spermatophyta</taxon>
        <taxon>Magnoliopsida</taxon>
        <taxon>eudicotyledons</taxon>
        <taxon>Gunneridae</taxon>
        <taxon>Pentapetalae</taxon>
        <taxon>rosids</taxon>
        <taxon>fabids</taxon>
        <taxon>Fagales</taxon>
        <taxon>Juglandaceae</taxon>
        <taxon>Juglans</taxon>
    </lineage>
</organism>
<gene>
    <name evidence="7" type="primary">LOC108998750</name>
</gene>
<keyword evidence="3" id="KW-0520">NAD</keyword>
<dbReference type="Pfam" id="PF01582">
    <property type="entry name" value="TIR"/>
    <property type="match status" value="1"/>
</dbReference>
<dbReference type="KEGG" id="jre:108998750"/>
<dbReference type="PANTHER" id="PTHR11017">
    <property type="entry name" value="LEUCINE-RICH REPEAT-CONTAINING PROTEIN"/>
    <property type="match status" value="1"/>
</dbReference>
<dbReference type="InterPro" id="IPR044974">
    <property type="entry name" value="Disease_R_plants"/>
</dbReference>
<evidence type="ECO:0000313" key="6">
    <source>
        <dbReference type="Proteomes" id="UP000235220"/>
    </source>
</evidence>
<evidence type="ECO:0000259" key="5">
    <source>
        <dbReference type="PROSITE" id="PS50104"/>
    </source>
</evidence>
<dbReference type="SUPFAM" id="SSF52200">
    <property type="entry name" value="Toll/Interleukin receptor TIR domain"/>
    <property type="match status" value="1"/>
</dbReference>
<evidence type="ECO:0000256" key="2">
    <source>
        <dbReference type="ARBA" id="ARBA00022737"/>
    </source>
</evidence>
<evidence type="ECO:0000313" key="7">
    <source>
        <dbReference type="RefSeq" id="XP_018830994.2"/>
    </source>
</evidence>
<dbReference type="RefSeq" id="XP_018830994.2">
    <property type="nucleotide sequence ID" value="XM_018975449.2"/>
</dbReference>
<dbReference type="InterPro" id="IPR035897">
    <property type="entry name" value="Toll_tir_struct_dom_sf"/>
</dbReference>
<dbReference type="GO" id="GO:0007165">
    <property type="term" value="P:signal transduction"/>
    <property type="evidence" value="ECO:0007669"/>
    <property type="project" value="InterPro"/>
</dbReference>
<feature type="domain" description="TIR" evidence="5">
    <location>
        <begin position="27"/>
        <end position="206"/>
    </location>
</feature>
<dbReference type="Gene3D" id="3.80.10.10">
    <property type="entry name" value="Ribonuclease Inhibitor"/>
    <property type="match status" value="1"/>
</dbReference>
<keyword evidence="2" id="KW-0677">Repeat</keyword>
<reference evidence="7" key="1">
    <citation type="submission" date="2025-08" db="UniProtKB">
        <authorList>
            <consortium name="RefSeq"/>
        </authorList>
    </citation>
    <scope>IDENTIFICATION</scope>
    <source>
        <tissue evidence="7">Leaves</tissue>
    </source>
</reference>
<dbReference type="Proteomes" id="UP000235220">
    <property type="component" value="Chromosome 5"/>
</dbReference>
<dbReference type="FunCoup" id="A0A2I4FH78">
    <property type="interactions" value="226"/>
</dbReference>
<dbReference type="InterPro" id="IPR032675">
    <property type="entry name" value="LRR_dom_sf"/>
</dbReference>
<proteinExistence type="predicted"/>
<dbReference type="Pfam" id="PF23282">
    <property type="entry name" value="WHD_ROQ1"/>
    <property type="match status" value="1"/>
</dbReference>
<dbReference type="PROSITE" id="PS50104">
    <property type="entry name" value="TIR"/>
    <property type="match status" value="1"/>
</dbReference>
<dbReference type="AlphaFoldDB" id="A0A2I4FH78"/>
<dbReference type="InterPro" id="IPR000157">
    <property type="entry name" value="TIR_dom"/>
</dbReference>
<dbReference type="Pfam" id="PF00931">
    <property type="entry name" value="NB-ARC"/>
    <property type="match status" value="1"/>
</dbReference>
<accession>A0A2I4FH78</accession>
<dbReference type="Gene3D" id="3.40.50.10140">
    <property type="entry name" value="Toll/interleukin-1 receptor homology (TIR) domain"/>
    <property type="match status" value="1"/>
</dbReference>